<dbReference type="EMBL" id="JAPESX010001217">
    <property type="protein sequence ID" value="KAJ8116222.1"/>
    <property type="molecule type" value="Genomic_DNA"/>
</dbReference>
<reference evidence="1" key="1">
    <citation type="submission" date="2022-11" db="EMBL/GenBank/DDBJ databases">
        <title>Genome Sequence of Nemania bipapillata.</title>
        <authorList>
            <person name="Buettner E."/>
        </authorList>
    </citation>
    <scope>NUCLEOTIDE SEQUENCE</scope>
    <source>
        <strain evidence="1">CP14</strain>
    </source>
</reference>
<evidence type="ECO:0000313" key="1">
    <source>
        <dbReference type="EMBL" id="KAJ8116222.1"/>
    </source>
</evidence>
<evidence type="ECO:0000313" key="2">
    <source>
        <dbReference type="Proteomes" id="UP001153334"/>
    </source>
</evidence>
<protein>
    <submittedName>
        <fullName evidence="1">Uncharacterized protein</fullName>
    </submittedName>
</protein>
<proteinExistence type="predicted"/>
<dbReference type="Proteomes" id="UP001153334">
    <property type="component" value="Unassembled WGS sequence"/>
</dbReference>
<keyword evidence="2" id="KW-1185">Reference proteome</keyword>
<organism evidence="1 2">
    <name type="scientific">Nemania bipapillata</name>
    <dbReference type="NCBI Taxonomy" id="110536"/>
    <lineage>
        <taxon>Eukaryota</taxon>
        <taxon>Fungi</taxon>
        <taxon>Dikarya</taxon>
        <taxon>Ascomycota</taxon>
        <taxon>Pezizomycotina</taxon>
        <taxon>Sordariomycetes</taxon>
        <taxon>Xylariomycetidae</taxon>
        <taxon>Xylariales</taxon>
        <taxon>Xylariaceae</taxon>
        <taxon>Nemania</taxon>
    </lineage>
</organism>
<gene>
    <name evidence="1" type="ORF">ONZ43_g4486</name>
</gene>
<comment type="caution">
    <text evidence="1">The sequence shown here is derived from an EMBL/GenBank/DDBJ whole genome shotgun (WGS) entry which is preliminary data.</text>
</comment>
<accession>A0ACC2IM79</accession>
<sequence length="251" mass="29133">MSELQLASPSSLPSSFPQFALLPIELRISIWEIGLEEPRTLRFLHVSDGYVQRTLMINDMKFVCVPVFFFINRECRDIAVKQYTEVKAQFKARTDIPGHCFPSLELNLLIKNGDKLEFHGILPCYTVFPPEATDQHVRVQWEYPQGSYDVLQANRWLESLPSSCDTEEKTGAGTFPDVEMTCTMDIWQLKPPYFAFDMPASHVPIWTCVLVQSREEVLDQFQEWERIHVFPHLFAWLRMAPPSSFQQTFPP</sequence>
<name>A0ACC2IM79_9PEZI</name>